<organism evidence="1 2">
    <name type="scientific">Treponema vincentii ATCC 35580</name>
    <dbReference type="NCBI Taxonomy" id="596324"/>
    <lineage>
        <taxon>Bacteria</taxon>
        <taxon>Pseudomonadati</taxon>
        <taxon>Spirochaetota</taxon>
        <taxon>Spirochaetia</taxon>
        <taxon>Spirochaetales</taxon>
        <taxon>Treponemataceae</taxon>
        <taxon>Treponema</taxon>
    </lineage>
</organism>
<name>C8PSQ5_9SPIR</name>
<evidence type="ECO:0000313" key="1">
    <source>
        <dbReference type="EMBL" id="EEV19516.1"/>
    </source>
</evidence>
<proteinExistence type="predicted"/>
<dbReference type="Proteomes" id="UP000004509">
    <property type="component" value="Unassembled WGS sequence"/>
</dbReference>
<dbReference type="EMBL" id="ACYH01000054">
    <property type="protein sequence ID" value="EEV19516.1"/>
    <property type="molecule type" value="Genomic_DNA"/>
</dbReference>
<reference evidence="1 2" key="1">
    <citation type="submission" date="2009-07" db="EMBL/GenBank/DDBJ databases">
        <authorList>
            <person name="Madupu R."/>
            <person name="Sebastian Y."/>
            <person name="Durkin A.S."/>
            <person name="Torralba M."/>
            <person name="Methe B."/>
            <person name="Sutton G.G."/>
            <person name="Strausberg R.L."/>
            <person name="Nelson K.E."/>
        </authorList>
    </citation>
    <scope>NUCLEOTIDE SEQUENCE [LARGE SCALE GENOMIC DNA]</scope>
    <source>
        <strain evidence="1 2">ATCC 35580</strain>
    </source>
</reference>
<gene>
    <name evidence="1" type="ORF">TREVI0001_2445</name>
</gene>
<sequence>MHSFFHIQPLLIANLFGNFRFGTGYFEMRCSKSYYLYDLELVDLFDNEVIEQVECKDIIERYRLHSAAFKSFLL</sequence>
<dbReference type="AlphaFoldDB" id="C8PSQ5"/>
<evidence type="ECO:0000313" key="2">
    <source>
        <dbReference type="Proteomes" id="UP000004509"/>
    </source>
</evidence>
<comment type="caution">
    <text evidence="1">The sequence shown here is derived from an EMBL/GenBank/DDBJ whole genome shotgun (WGS) entry which is preliminary data.</text>
</comment>
<protein>
    <submittedName>
        <fullName evidence="1">Uncharacterized protein</fullName>
    </submittedName>
</protein>
<accession>C8PSQ5</accession>